<feature type="region of interest" description="Disordered" evidence="1">
    <location>
        <begin position="1"/>
        <end position="55"/>
    </location>
</feature>
<feature type="compositionally biased region" description="Polar residues" evidence="1">
    <location>
        <begin position="7"/>
        <end position="20"/>
    </location>
</feature>
<evidence type="ECO:0000313" key="2">
    <source>
        <dbReference type="EMBL" id="GBL80556.1"/>
    </source>
</evidence>
<dbReference type="EMBL" id="BGPR01000022">
    <property type="protein sequence ID" value="GBL80556.1"/>
    <property type="molecule type" value="Genomic_DNA"/>
</dbReference>
<accession>A0A4Y2AMT9</accession>
<dbReference type="Proteomes" id="UP000499080">
    <property type="component" value="Unassembled WGS sequence"/>
</dbReference>
<sequence length="105" mass="11222">MIGNGGIPTNSKSKTSSADSNLGPRCEGSGKTKNLPTLVPRIEARNETRNPPCSGRGAWVGSILRLEPCLKTNFGTSVNVLPNFLTKISGIQTSCWDKWLGLSFS</sequence>
<dbReference type="AlphaFoldDB" id="A0A4Y2AMT9"/>
<evidence type="ECO:0000313" key="3">
    <source>
        <dbReference type="Proteomes" id="UP000499080"/>
    </source>
</evidence>
<gene>
    <name evidence="2" type="ORF">AVEN_225250_1</name>
</gene>
<protein>
    <submittedName>
        <fullName evidence="2">Uncharacterized protein</fullName>
    </submittedName>
</protein>
<evidence type="ECO:0000256" key="1">
    <source>
        <dbReference type="SAM" id="MobiDB-lite"/>
    </source>
</evidence>
<comment type="caution">
    <text evidence="2">The sequence shown here is derived from an EMBL/GenBank/DDBJ whole genome shotgun (WGS) entry which is preliminary data.</text>
</comment>
<proteinExistence type="predicted"/>
<keyword evidence="3" id="KW-1185">Reference proteome</keyword>
<organism evidence="2 3">
    <name type="scientific">Araneus ventricosus</name>
    <name type="common">Orbweaver spider</name>
    <name type="synonym">Epeira ventricosa</name>
    <dbReference type="NCBI Taxonomy" id="182803"/>
    <lineage>
        <taxon>Eukaryota</taxon>
        <taxon>Metazoa</taxon>
        <taxon>Ecdysozoa</taxon>
        <taxon>Arthropoda</taxon>
        <taxon>Chelicerata</taxon>
        <taxon>Arachnida</taxon>
        <taxon>Araneae</taxon>
        <taxon>Araneomorphae</taxon>
        <taxon>Entelegynae</taxon>
        <taxon>Araneoidea</taxon>
        <taxon>Araneidae</taxon>
        <taxon>Araneus</taxon>
    </lineage>
</organism>
<reference evidence="2 3" key="1">
    <citation type="journal article" date="2019" name="Sci. Rep.">
        <title>Orb-weaving spider Araneus ventricosus genome elucidates the spidroin gene catalogue.</title>
        <authorList>
            <person name="Kono N."/>
            <person name="Nakamura H."/>
            <person name="Ohtoshi R."/>
            <person name="Moran D.A.P."/>
            <person name="Shinohara A."/>
            <person name="Yoshida Y."/>
            <person name="Fujiwara M."/>
            <person name="Mori M."/>
            <person name="Tomita M."/>
            <person name="Arakawa K."/>
        </authorList>
    </citation>
    <scope>NUCLEOTIDE SEQUENCE [LARGE SCALE GENOMIC DNA]</scope>
</reference>
<name>A0A4Y2AMT9_ARAVE</name>